<dbReference type="AlphaFoldDB" id="A0A101UV78"/>
<proteinExistence type="predicted"/>
<evidence type="ECO:0000256" key="1">
    <source>
        <dbReference type="SAM" id="MobiDB-lite"/>
    </source>
</evidence>
<name>A0A101UV78_9ACTN</name>
<gene>
    <name evidence="4" type="ORF">AQJ91_30325</name>
</gene>
<feature type="region of interest" description="Disordered" evidence="1">
    <location>
        <begin position="26"/>
        <end position="52"/>
    </location>
</feature>
<keyword evidence="5" id="KW-1185">Reference proteome</keyword>
<feature type="signal peptide" evidence="2">
    <location>
        <begin position="1"/>
        <end position="26"/>
    </location>
</feature>
<evidence type="ECO:0000259" key="3">
    <source>
        <dbReference type="Pfam" id="PF14016"/>
    </source>
</evidence>
<evidence type="ECO:0000313" key="4">
    <source>
        <dbReference type="EMBL" id="KUO17430.1"/>
    </source>
</evidence>
<sequence>MRSSPFTLPSVVAGVLLLAACGTQQAGSQSDGPAPTGVSGSPSGPVETCGEPESGVRLIRLAGAVGADCTGFEVTNDGTEPFTYTITLSLLSDSGGVMDNAQQVVSSVKPGQTVKRKVFMGATTTWTGLAIAKVRSVPTDEASAERGPCPASGVRVYADQGSAAMGLRVVGLRLENCGTRTYQLNGYPRLQPLDESHKPVDGVSVLRGGSSIATGTGADDTPQPLALAPGERARAGLVWRNTTEAGVGDPVNAPYVRVWAKPGAAPVTVIPELDLGTTGKLAVGAWKKDER</sequence>
<dbReference type="Proteomes" id="UP000053260">
    <property type="component" value="Unassembled WGS sequence"/>
</dbReference>
<dbReference type="STRING" id="909626.AQJ91_30325"/>
<feature type="chain" id="PRO_5038467640" description="DUF4232 domain-containing protein" evidence="2">
    <location>
        <begin position="27"/>
        <end position="291"/>
    </location>
</feature>
<dbReference type="InterPro" id="IPR025326">
    <property type="entry name" value="DUF4232"/>
</dbReference>
<dbReference type="Pfam" id="PF14016">
    <property type="entry name" value="DUF4232"/>
    <property type="match status" value="1"/>
</dbReference>
<dbReference type="OrthoDB" id="3827416at2"/>
<dbReference type="EMBL" id="LMXB01000075">
    <property type="protein sequence ID" value="KUO17430.1"/>
    <property type="molecule type" value="Genomic_DNA"/>
</dbReference>
<reference evidence="4 5" key="1">
    <citation type="submission" date="2015-10" db="EMBL/GenBank/DDBJ databases">
        <title>Draft genome sequence of Streptomyces sp. RV15, isolated from a marine sponge.</title>
        <authorList>
            <person name="Ruckert C."/>
            <person name="Abdelmohsen U.R."/>
            <person name="Winkler A."/>
            <person name="Hentschel U."/>
            <person name="Kalinowski J."/>
            <person name="Kampfer P."/>
            <person name="Glaeser S."/>
        </authorList>
    </citation>
    <scope>NUCLEOTIDE SEQUENCE [LARGE SCALE GENOMIC DNA]</scope>
    <source>
        <strain evidence="4 5">RV15</strain>
    </source>
</reference>
<dbReference type="RefSeq" id="WP_067027885.1">
    <property type="nucleotide sequence ID" value="NZ_KQ949097.1"/>
</dbReference>
<evidence type="ECO:0000313" key="5">
    <source>
        <dbReference type="Proteomes" id="UP000053260"/>
    </source>
</evidence>
<keyword evidence="2" id="KW-0732">Signal</keyword>
<feature type="domain" description="DUF4232" evidence="3">
    <location>
        <begin position="149"/>
        <end position="286"/>
    </location>
</feature>
<dbReference type="PROSITE" id="PS51257">
    <property type="entry name" value="PROKAR_LIPOPROTEIN"/>
    <property type="match status" value="1"/>
</dbReference>
<protein>
    <recommendedName>
        <fullName evidence="3">DUF4232 domain-containing protein</fullName>
    </recommendedName>
</protein>
<evidence type="ECO:0000256" key="2">
    <source>
        <dbReference type="SAM" id="SignalP"/>
    </source>
</evidence>
<organism evidence="4 5">
    <name type="scientific">Streptomyces dysideae</name>
    <dbReference type="NCBI Taxonomy" id="909626"/>
    <lineage>
        <taxon>Bacteria</taxon>
        <taxon>Bacillati</taxon>
        <taxon>Actinomycetota</taxon>
        <taxon>Actinomycetes</taxon>
        <taxon>Kitasatosporales</taxon>
        <taxon>Streptomycetaceae</taxon>
        <taxon>Streptomyces</taxon>
    </lineage>
</organism>
<accession>A0A101UV78</accession>
<comment type="caution">
    <text evidence="4">The sequence shown here is derived from an EMBL/GenBank/DDBJ whole genome shotgun (WGS) entry which is preliminary data.</text>
</comment>